<dbReference type="GO" id="GO:0005351">
    <property type="term" value="F:carbohydrate:proton symporter activity"/>
    <property type="evidence" value="ECO:0007669"/>
    <property type="project" value="InterPro"/>
</dbReference>
<keyword evidence="1" id="KW-1133">Transmembrane helix</keyword>
<organism evidence="2">
    <name type="scientific">Podoviridae sp. ct9f93</name>
    <dbReference type="NCBI Taxonomy" id="2826544"/>
    <lineage>
        <taxon>Viruses</taxon>
        <taxon>Duplodnaviria</taxon>
        <taxon>Heunggongvirae</taxon>
        <taxon>Uroviricota</taxon>
        <taxon>Caudoviricetes</taxon>
    </lineage>
</organism>
<keyword evidence="1" id="KW-0812">Transmembrane</keyword>
<dbReference type="EMBL" id="BK015142">
    <property type="protein sequence ID" value="DAD92667.1"/>
    <property type="molecule type" value="Genomic_DNA"/>
</dbReference>
<dbReference type="NCBIfam" id="TIGR01167">
    <property type="entry name" value="LPXTG_anchor"/>
    <property type="match status" value="1"/>
</dbReference>
<proteinExistence type="predicted"/>
<protein>
    <submittedName>
        <fullName evidence="2">LacY proton/sugar symporter</fullName>
    </submittedName>
</protein>
<dbReference type="InterPro" id="IPR000576">
    <property type="entry name" value="LacY/RafB_perm_fam"/>
</dbReference>
<sequence>RILSCALFVNPWIISLVKLLHAIEVPLCVISVFKYSVANFDKRLSSTIFLIGFQIASSLGIVLLSTPTGILFDHAGYQTVFFAISGIVCLMLLFGIFFLSKKREQIVMETPVPSAI</sequence>
<accession>A0A8S5NEZ3</accession>
<dbReference type="SUPFAM" id="SSF103473">
    <property type="entry name" value="MFS general substrate transporter"/>
    <property type="match status" value="1"/>
</dbReference>
<dbReference type="Gene3D" id="1.20.1250.20">
    <property type="entry name" value="MFS general substrate transporter like domains"/>
    <property type="match status" value="1"/>
</dbReference>
<dbReference type="GO" id="GO:0016020">
    <property type="term" value="C:membrane"/>
    <property type="evidence" value="ECO:0007669"/>
    <property type="project" value="InterPro"/>
</dbReference>
<dbReference type="InterPro" id="IPR036259">
    <property type="entry name" value="MFS_trans_sf"/>
</dbReference>
<dbReference type="PRINTS" id="PR00174">
    <property type="entry name" value="LACYSMPORT"/>
</dbReference>
<keyword evidence="1" id="KW-0472">Membrane</keyword>
<reference evidence="2" key="1">
    <citation type="journal article" date="2021" name="Proc. Natl. Acad. Sci. U.S.A.">
        <title>A Catalog of Tens of Thousands of Viruses from Human Metagenomes Reveals Hidden Associations with Chronic Diseases.</title>
        <authorList>
            <person name="Tisza M.J."/>
            <person name="Buck C.B."/>
        </authorList>
    </citation>
    <scope>NUCLEOTIDE SEQUENCE</scope>
    <source>
        <strain evidence="2">Ct9f93</strain>
    </source>
</reference>
<evidence type="ECO:0000256" key="1">
    <source>
        <dbReference type="SAM" id="Phobius"/>
    </source>
</evidence>
<name>A0A8S5NEZ3_9CAUD</name>
<evidence type="ECO:0000313" key="2">
    <source>
        <dbReference type="EMBL" id="DAD92667.1"/>
    </source>
</evidence>
<feature type="transmembrane region" description="Helical" evidence="1">
    <location>
        <begin position="47"/>
        <end position="65"/>
    </location>
</feature>
<feature type="transmembrane region" description="Helical" evidence="1">
    <location>
        <begin position="77"/>
        <end position="99"/>
    </location>
</feature>
<dbReference type="Pfam" id="PF01306">
    <property type="entry name" value="LacY_symp"/>
    <property type="match status" value="1"/>
</dbReference>
<feature type="non-terminal residue" evidence="2">
    <location>
        <position position="1"/>
    </location>
</feature>
<feature type="transmembrane region" description="Helical" evidence="1">
    <location>
        <begin position="12"/>
        <end position="35"/>
    </location>
</feature>